<sequence>MITEKPHAADGRVTITADIWHHAHGVMHQRHPDHLTAIVGWARSCPGCGLFLSAYDRYLHGAFFKQPWQVAAVIDPLARAAGFFAWDAAREGVGRHEFVWGWG</sequence>
<dbReference type="KEGG" id="pbf:CFX0092_B0080"/>
<protein>
    <submittedName>
        <fullName evidence="1">Uncharacterized protein</fullName>
    </submittedName>
</protein>
<evidence type="ECO:0000313" key="1">
    <source>
        <dbReference type="EMBL" id="CUS05614.1"/>
    </source>
</evidence>
<keyword evidence="2" id="KW-1185">Reference proteome</keyword>
<reference evidence="1" key="1">
    <citation type="submission" date="2016-01" db="EMBL/GenBank/DDBJ databases">
        <authorList>
            <person name="Mcilroy J.S."/>
            <person name="Karst M S."/>
            <person name="Albertsen M."/>
        </authorList>
    </citation>
    <scope>NUCLEOTIDE SEQUENCE</scope>
    <source>
        <strain evidence="1">Cfx-K</strain>
    </source>
</reference>
<name>A0A160T6H8_9CHLR</name>
<dbReference type="AlphaFoldDB" id="A0A160T6H8"/>
<dbReference type="RefSeq" id="WP_095045005.1">
    <property type="nucleotide sequence ID" value="NZ_LN890656.1"/>
</dbReference>
<organism evidence="1 2">
    <name type="scientific">Candidatus Promineifilum breve</name>
    <dbReference type="NCBI Taxonomy" id="1806508"/>
    <lineage>
        <taxon>Bacteria</taxon>
        <taxon>Bacillati</taxon>
        <taxon>Chloroflexota</taxon>
        <taxon>Ardenticatenia</taxon>
        <taxon>Candidatus Promineifilales</taxon>
        <taxon>Candidatus Promineifilaceae</taxon>
        <taxon>Candidatus Promineifilum</taxon>
    </lineage>
</organism>
<accession>A0A160T6H8</accession>
<dbReference type="OrthoDB" id="3292458at2"/>
<dbReference type="Proteomes" id="UP000215027">
    <property type="component" value="Chromosome II"/>
</dbReference>
<dbReference type="Gene3D" id="3.40.140.10">
    <property type="entry name" value="Cytidine Deaminase, domain 2"/>
    <property type="match status" value="1"/>
</dbReference>
<evidence type="ECO:0000313" key="2">
    <source>
        <dbReference type="Proteomes" id="UP000215027"/>
    </source>
</evidence>
<gene>
    <name evidence="1" type="ORF">CFX0092_B0080</name>
</gene>
<proteinExistence type="predicted"/>
<dbReference type="EMBL" id="LN890656">
    <property type="protein sequence ID" value="CUS05614.1"/>
    <property type="molecule type" value="Genomic_DNA"/>
</dbReference>